<proteinExistence type="predicted"/>
<dbReference type="OrthoDB" id="4871626at2"/>
<dbReference type="EMBL" id="LT629711">
    <property type="protein sequence ID" value="SDP26650.1"/>
    <property type="molecule type" value="Genomic_DNA"/>
</dbReference>
<sequence length="99" mass="10014">MSEPSSGVPSEIADADVETPEGDGTADEPTTVELDVDEEKLEAWDEVKGDYQVDPDGEPVPNSMDQGQPAGTDADDDAGDDDAGDDGAGDAGDDGAGDD</sequence>
<feature type="compositionally biased region" description="Acidic residues" evidence="1">
    <location>
        <begin position="13"/>
        <end position="26"/>
    </location>
</feature>
<gene>
    <name evidence="2" type="ORF">SAMN04489867_1901</name>
</gene>
<dbReference type="Proteomes" id="UP000199077">
    <property type="component" value="Chromosome I"/>
</dbReference>
<dbReference type="RefSeq" id="WP_091784485.1">
    <property type="nucleotide sequence ID" value="NZ_LT629711.1"/>
</dbReference>
<name>A0A1H0RB78_9MICO</name>
<evidence type="ECO:0000313" key="3">
    <source>
        <dbReference type="Proteomes" id="UP000199077"/>
    </source>
</evidence>
<evidence type="ECO:0000313" key="2">
    <source>
        <dbReference type="EMBL" id="SDP26650.1"/>
    </source>
</evidence>
<keyword evidence="3" id="KW-1185">Reference proteome</keyword>
<organism evidence="2 3">
    <name type="scientific">Pedococcus dokdonensis</name>
    <dbReference type="NCBI Taxonomy" id="443156"/>
    <lineage>
        <taxon>Bacteria</taxon>
        <taxon>Bacillati</taxon>
        <taxon>Actinomycetota</taxon>
        <taxon>Actinomycetes</taxon>
        <taxon>Micrococcales</taxon>
        <taxon>Intrasporangiaceae</taxon>
        <taxon>Pedococcus</taxon>
    </lineage>
</organism>
<dbReference type="STRING" id="443156.SAMN04489867_1901"/>
<feature type="compositionally biased region" description="Basic and acidic residues" evidence="1">
    <location>
        <begin position="41"/>
        <end position="51"/>
    </location>
</feature>
<feature type="compositionally biased region" description="Acidic residues" evidence="1">
    <location>
        <begin position="73"/>
        <end position="99"/>
    </location>
</feature>
<dbReference type="AlphaFoldDB" id="A0A1H0RB78"/>
<feature type="region of interest" description="Disordered" evidence="1">
    <location>
        <begin position="1"/>
        <end position="99"/>
    </location>
</feature>
<evidence type="ECO:0000256" key="1">
    <source>
        <dbReference type="SAM" id="MobiDB-lite"/>
    </source>
</evidence>
<protein>
    <submittedName>
        <fullName evidence="2">Uncharacterized protein</fullName>
    </submittedName>
</protein>
<accession>A0A1H0RB78</accession>
<reference evidence="3" key="1">
    <citation type="submission" date="2016-10" db="EMBL/GenBank/DDBJ databases">
        <authorList>
            <person name="Varghese N."/>
            <person name="Submissions S."/>
        </authorList>
    </citation>
    <scope>NUCLEOTIDE SEQUENCE [LARGE SCALE GENOMIC DNA]</scope>
    <source>
        <strain evidence="3">DSM 22329</strain>
    </source>
</reference>